<dbReference type="OrthoDB" id="781818at2759"/>
<dbReference type="Pfam" id="PF13456">
    <property type="entry name" value="RVT_3"/>
    <property type="match status" value="1"/>
</dbReference>
<protein>
    <submittedName>
        <fullName evidence="4">Reverse transcriptase zinc-binding domain</fullName>
    </submittedName>
</protein>
<sequence>MPVYAMNCFKLPKSICEEIDKIMANYWWNSQQDRSSTHWVAWDRMKYLKKEGDLGFRDIEKFNDALLAKQAWRILQNPECLMARTLKGRYFSKTNILNASRGTLSSFGWQSILHGQNLLKKGLRYTVGNDRQIHTWVDPWLPVHPPRPPRHLGGAPIPNHTVTKLFLPYKTGWNEVEIRNTVHLDDVSLVLSIKLSPSQNKDFLGWHYTETGTYTVKSGYWLATHFPDEEHVTRPPHGNPIIKQGIWKTHLPPKLKHFLWRMLSRALATGDKMEKRHIHNDRYCKRCVTEVETTEHLFFNCPHAMQIWRASNIPLRTPYMDHVENMAQQKSVNLSKEKQHLAKRPQGSKTRSRGMAYVDTSKWTTQIQTNNGSLRSRGSNTGWNKPADGWTKCNYDGSFLNNNSRATMGWILRGERGEFKGAGHSIGLTVMSAMEAECQSLTCAMQQSWIKGYRKVIFEGDNQLLVNVLNGKGTRYDVVNWIHEIKEWEKKFEAVAYTWIPTKYNRPTDHLAKQQRGRISEFTFYSRIPDFIYFRTWRYTWEAQSHSPNLRLFLFDSKTNPKIHCKSLNVSTIVGKSQLLVTWINEEDEEAASKEEIVSLLVPIPRVLLDTESPVNFKALDDHIEVRLVLLLPVDHPLVSDFNLVTDSREKSAPLVMGYDLKTLSLMGGVHFYCRCCSNRLTKKELFDFSEMPSINWRESADNWFGTCCCSFGGISEKMVVKYTNSYTCSSGLCLLSATTVLLSKDDLVECILSNKGGTEVEFESSLALSCDVGVVEPGSRSSEGENVCGQVDESKRRCIDKASLPGCCVHDSPDSNESFQLKEKKLTLDKKFLLDGFLEDVFMAKASNVSKNVEWIEFACPECSSPLGAYPSGVGSNGKPIDGGVRLFKCYISTSSTTGESSDVFRKYTLERMFTNQLVECSKEELSFHVLVKDLTTKSPLFNIVILNPNTFSLTGLCSSRDEPGSALELSAIVKVLFSDCNSSVVKKIDEEVYILKGQGEELIKLITNASKFVPSSCSYLQGALVSSMHL</sequence>
<dbReference type="CDD" id="cd06222">
    <property type="entry name" value="RNase_H_like"/>
    <property type="match status" value="1"/>
</dbReference>
<dbReference type="GO" id="GO:0043161">
    <property type="term" value="P:proteasome-mediated ubiquitin-dependent protein catabolic process"/>
    <property type="evidence" value="ECO:0007669"/>
    <property type="project" value="TreeGrafter"/>
</dbReference>
<dbReference type="InterPro" id="IPR019193">
    <property type="entry name" value="UBQ-conj_enz_E2-bd_prot"/>
</dbReference>
<keyword evidence="5" id="KW-1185">Reference proteome</keyword>
<dbReference type="Pfam" id="PF09814">
    <property type="entry name" value="HECT_2"/>
    <property type="match status" value="1"/>
</dbReference>
<dbReference type="Pfam" id="PF13966">
    <property type="entry name" value="zf-RVT"/>
    <property type="match status" value="1"/>
</dbReference>
<dbReference type="GO" id="GO:0003964">
    <property type="term" value="F:RNA-directed DNA polymerase activity"/>
    <property type="evidence" value="ECO:0007669"/>
    <property type="project" value="UniProtKB-KW"/>
</dbReference>
<evidence type="ECO:0000259" key="3">
    <source>
        <dbReference type="Pfam" id="PF13966"/>
    </source>
</evidence>
<dbReference type="GO" id="GO:0003676">
    <property type="term" value="F:nucleic acid binding"/>
    <property type="evidence" value="ECO:0007669"/>
    <property type="project" value="InterPro"/>
</dbReference>
<feature type="domain" description="RNase H type-1" evidence="2">
    <location>
        <begin position="394"/>
        <end position="514"/>
    </location>
</feature>
<dbReference type="GO" id="GO:0000151">
    <property type="term" value="C:ubiquitin ligase complex"/>
    <property type="evidence" value="ECO:0007669"/>
    <property type="project" value="TreeGrafter"/>
</dbReference>
<dbReference type="GO" id="GO:0006513">
    <property type="term" value="P:protein monoubiquitination"/>
    <property type="evidence" value="ECO:0007669"/>
    <property type="project" value="TreeGrafter"/>
</dbReference>
<dbReference type="GO" id="GO:0031624">
    <property type="term" value="F:ubiquitin conjugating enzyme binding"/>
    <property type="evidence" value="ECO:0007669"/>
    <property type="project" value="TreeGrafter"/>
</dbReference>
<dbReference type="InterPro" id="IPR002156">
    <property type="entry name" value="RNaseH_domain"/>
</dbReference>
<comment type="caution">
    <text evidence="4">The sequence shown here is derived from an EMBL/GenBank/DDBJ whole genome shotgun (WGS) entry which is preliminary data.</text>
</comment>
<dbReference type="GO" id="GO:0005829">
    <property type="term" value="C:cytosol"/>
    <property type="evidence" value="ECO:0007669"/>
    <property type="project" value="TreeGrafter"/>
</dbReference>
<evidence type="ECO:0000313" key="5">
    <source>
        <dbReference type="Proteomes" id="UP000694251"/>
    </source>
</evidence>
<reference evidence="4 5" key="1">
    <citation type="submission" date="2020-12" db="EMBL/GenBank/DDBJ databases">
        <title>Concerted genomic and epigenomic changes stabilize Arabidopsis allopolyploids.</title>
        <authorList>
            <person name="Chen Z."/>
        </authorList>
    </citation>
    <scope>NUCLEOTIDE SEQUENCE [LARGE SCALE GENOMIC DNA]</scope>
    <source>
        <strain evidence="4">As9502</strain>
        <tissue evidence="4">Leaf</tissue>
    </source>
</reference>
<keyword evidence="4" id="KW-0695">RNA-directed DNA polymerase</keyword>
<dbReference type="GO" id="GO:0051865">
    <property type="term" value="P:protein autoubiquitination"/>
    <property type="evidence" value="ECO:0007669"/>
    <property type="project" value="TreeGrafter"/>
</dbReference>
<dbReference type="GO" id="GO:0061630">
    <property type="term" value="F:ubiquitin protein ligase activity"/>
    <property type="evidence" value="ECO:0007669"/>
    <property type="project" value="TreeGrafter"/>
</dbReference>
<name>A0A8T2FEY9_ARASU</name>
<feature type="domain" description="Reverse transcriptase zinc-binding" evidence="3">
    <location>
        <begin position="241"/>
        <end position="308"/>
    </location>
</feature>
<proteinExistence type="predicted"/>
<keyword evidence="4" id="KW-0548">Nucleotidyltransferase</keyword>
<dbReference type="PANTHER" id="PTHR31531:SF2">
    <property type="entry name" value="E3 UBIQUITIN-PROTEIN LIGASE E3D"/>
    <property type="match status" value="1"/>
</dbReference>
<keyword evidence="4" id="KW-0808">Transferase</keyword>
<dbReference type="GO" id="GO:0004523">
    <property type="term" value="F:RNA-DNA hybrid ribonuclease activity"/>
    <property type="evidence" value="ECO:0007669"/>
    <property type="project" value="InterPro"/>
</dbReference>
<dbReference type="AlphaFoldDB" id="A0A8T2FEY9"/>
<organism evidence="4 5">
    <name type="scientific">Arabidopsis suecica</name>
    <name type="common">Swedish thale-cress</name>
    <name type="synonym">Cardaminopsis suecica</name>
    <dbReference type="NCBI Taxonomy" id="45249"/>
    <lineage>
        <taxon>Eukaryota</taxon>
        <taxon>Viridiplantae</taxon>
        <taxon>Streptophyta</taxon>
        <taxon>Embryophyta</taxon>
        <taxon>Tracheophyta</taxon>
        <taxon>Spermatophyta</taxon>
        <taxon>Magnoliopsida</taxon>
        <taxon>eudicotyledons</taxon>
        <taxon>Gunneridae</taxon>
        <taxon>Pentapetalae</taxon>
        <taxon>rosids</taxon>
        <taxon>malvids</taxon>
        <taxon>Brassicales</taxon>
        <taxon>Brassicaceae</taxon>
        <taxon>Camelineae</taxon>
        <taxon>Arabidopsis</taxon>
    </lineage>
</organism>
<dbReference type="EMBL" id="JAEFBJ010000003">
    <property type="protein sequence ID" value="KAG7632683.1"/>
    <property type="molecule type" value="Genomic_DNA"/>
</dbReference>
<dbReference type="InterPro" id="IPR026960">
    <property type="entry name" value="RVT-Znf"/>
</dbReference>
<dbReference type="Proteomes" id="UP000694251">
    <property type="component" value="Chromosome 3"/>
</dbReference>
<dbReference type="GO" id="GO:0030332">
    <property type="term" value="F:cyclin binding"/>
    <property type="evidence" value="ECO:0007669"/>
    <property type="project" value="TreeGrafter"/>
</dbReference>
<evidence type="ECO:0000256" key="1">
    <source>
        <dbReference type="SAM" id="MobiDB-lite"/>
    </source>
</evidence>
<dbReference type="GO" id="GO:0005634">
    <property type="term" value="C:nucleus"/>
    <property type="evidence" value="ECO:0007669"/>
    <property type="project" value="TreeGrafter"/>
</dbReference>
<dbReference type="PANTHER" id="PTHR31531">
    <property type="entry name" value="E3 UBIQUITIN-PROTEIN LIGASE E3D FAMILY MEMBER"/>
    <property type="match status" value="1"/>
</dbReference>
<dbReference type="InterPro" id="IPR044730">
    <property type="entry name" value="RNase_H-like_dom_plant"/>
</dbReference>
<gene>
    <name evidence="4" type="ORF">ISN44_As03g028000</name>
</gene>
<evidence type="ECO:0000259" key="2">
    <source>
        <dbReference type="Pfam" id="PF13456"/>
    </source>
</evidence>
<feature type="region of interest" description="Disordered" evidence="1">
    <location>
        <begin position="335"/>
        <end position="354"/>
    </location>
</feature>
<accession>A0A8T2FEY9</accession>
<dbReference type="GO" id="GO:0000209">
    <property type="term" value="P:protein polyubiquitination"/>
    <property type="evidence" value="ECO:0007669"/>
    <property type="project" value="TreeGrafter"/>
</dbReference>
<evidence type="ECO:0000313" key="4">
    <source>
        <dbReference type="EMBL" id="KAG7632683.1"/>
    </source>
</evidence>